<dbReference type="NCBIfam" id="TIGR03467">
    <property type="entry name" value="HpnE"/>
    <property type="match status" value="1"/>
</dbReference>
<dbReference type="InterPro" id="IPR002937">
    <property type="entry name" value="Amino_oxidase"/>
</dbReference>
<dbReference type="SUPFAM" id="SSF51905">
    <property type="entry name" value="FAD/NAD(P)-binding domain"/>
    <property type="match status" value="1"/>
</dbReference>
<evidence type="ECO:0000259" key="1">
    <source>
        <dbReference type="Pfam" id="PF01593"/>
    </source>
</evidence>
<gene>
    <name evidence="2" type="ORF">SAMN04489711_106225</name>
</gene>
<dbReference type="RefSeq" id="WP_092939592.1">
    <property type="nucleotide sequence ID" value="NZ_FONX01000006.1"/>
</dbReference>
<organism evidence="2 3">
    <name type="scientific">Paracidovorax wautersii</name>
    <dbReference type="NCBI Taxonomy" id="1177982"/>
    <lineage>
        <taxon>Bacteria</taxon>
        <taxon>Pseudomonadati</taxon>
        <taxon>Pseudomonadota</taxon>
        <taxon>Betaproteobacteria</taxon>
        <taxon>Burkholderiales</taxon>
        <taxon>Comamonadaceae</taxon>
        <taxon>Paracidovorax</taxon>
    </lineage>
</organism>
<evidence type="ECO:0000313" key="2">
    <source>
        <dbReference type="EMBL" id="SFE87828.1"/>
    </source>
</evidence>
<protein>
    <submittedName>
        <fullName evidence="2">Squalene-associated FAD-dependent desaturase</fullName>
    </submittedName>
</protein>
<dbReference type="Proteomes" id="UP000199119">
    <property type="component" value="Unassembled WGS sequence"/>
</dbReference>
<dbReference type="Gene3D" id="3.50.50.60">
    <property type="entry name" value="FAD/NAD(P)-binding domain"/>
    <property type="match status" value="2"/>
</dbReference>
<feature type="domain" description="Amine oxidase" evidence="1">
    <location>
        <begin position="11"/>
        <end position="433"/>
    </location>
</feature>
<dbReference type="InterPro" id="IPR036188">
    <property type="entry name" value="FAD/NAD-bd_sf"/>
</dbReference>
<sequence>MRVAVVGAGWAGLAAALGAARAGHGVTVFEAARTLGGRARALTAEGDGGQPLTLDNGQHILIGAYAECLALMRSVGVAESPALLRLPLALRYADGSGLQLPDWAPPWDALWGIARARGWGWRERAALLRTAAAWRLGGFACAPSASVAQLCAHLPRRLQEEFIDPLCVSALNTPAHQSSGQVFLRVLRDSLFSGRGGSHLLLPRADLGALLPEPAAQWLRENGHTVRSGERVAALHPAEGGGWQVETRQGREAFEAVLLATPAPEAARLVRGAAPAGDATALHAWADGADALRHTAIATVYAQQAGAPGPLLPAPMLALRARADRPAQFVFDRARLGGPAGLLAFVVSAFEGEREALERQVLQQAAEELGLPALRVLRTVVEKRATFACTPGLQRPAQAVAPRLLACGDYVQGPYPATLEGAVLSGSAAARQLQNSGQIAP</sequence>
<name>A0A1I2E5P7_9BURK</name>
<dbReference type="InterPro" id="IPR017830">
    <property type="entry name" value="SQase_HpnE"/>
</dbReference>
<reference evidence="3" key="1">
    <citation type="submission" date="2016-10" db="EMBL/GenBank/DDBJ databases">
        <authorList>
            <person name="Varghese N."/>
            <person name="Submissions S."/>
        </authorList>
    </citation>
    <scope>NUCLEOTIDE SEQUENCE [LARGE SCALE GENOMIC DNA]</scope>
    <source>
        <strain evidence="3">DSM 27981</strain>
    </source>
</reference>
<dbReference type="Gene3D" id="3.90.660.10">
    <property type="match status" value="1"/>
</dbReference>
<dbReference type="EMBL" id="FONX01000006">
    <property type="protein sequence ID" value="SFE87828.1"/>
    <property type="molecule type" value="Genomic_DNA"/>
</dbReference>
<dbReference type="Pfam" id="PF01593">
    <property type="entry name" value="Amino_oxidase"/>
    <property type="match status" value="1"/>
</dbReference>
<dbReference type="STRING" id="1177982.SAMN04489711_106225"/>
<dbReference type="InterPro" id="IPR050464">
    <property type="entry name" value="Zeta_carotene_desat/Oxidored"/>
</dbReference>
<dbReference type="GO" id="GO:0016491">
    <property type="term" value="F:oxidoreductase activity"/>
    <property type="evidence" value="ECO:0007669"/>
    <property type="project" value="InterPro"/>
</dbReference>
<accession>A0A1I2E5P7</accession>
<dbReference type="PANTHER" id="PTHR42923">
    <property type="entry name" value="PROTOPORPHYRINOGEN OXIDASE"/>
    <property type="match status" value="1"/>
</dbReference>
<dbReference type="PANTHER" id="PTHR42923:SF47">
    <property type="entry name" value="BLR3003 PROTEIN"/>
    <property type="match status" value="1"/>
</dbReference>
<dbReference type="OrthoDB" id="7849608at2"/>
<proteinExistence type="predicted"/>
<dbReference type="AlphaFoldDB" id="A0A1I2E5P7"/>
<evidence type="ECO:0000313" key="3">
    <source>
        <dbReference type="Proteomes" id="UP000199119"/>
    </source>
</evidence>
<keyword evidence="3" id="KW-1185">Reference proteome</keyword>